<comment type="caution">
    <text evidence="3">The sequence shown here is derived from an EMBL/GenBank/DDBJ whole genome shotgun (WGS) entry which is preliminary data.</text>
</comment>
<keyword evidence="1" id="KW-0597">Phosphoprotein</keyword>
<organism evidence="3 4">
    <name type="scientific">Motilimonas cestriensis</name>
    <dbReference type="NCBI Taxonomy" id="2742685"/>
    <lineage>
        <taxon>Bacteria</taxon>
        <taxon>Pseudomonadati</taxon>
        <taxon>Pseudomonadota</taxon>
        <taxon>Gammaproteobacteria</taxon>
        <taxon>Alteromonadales</taxon>
        <taxon>Alteromonadales genera incertae sedis</taxon>
        <taxon>Motilimonas</taxon>
    </lineage>
</organism>
<name>A0ABS8WAV5_9GAMM</name>
<proteinExistence type="predicted"/>
<feature type="modified residue" description="4-aspartylphosphate" evidence="1">
    <location>
        <position position="99"/>
    </location>
</feature>
<reference evidence="3 4" key="1">
    <citation type="journal article" date="2022" name="Environ. Microbiol. Rep.">
        <title>Eco-phylogenetic analyses reveal divergent evolution of vitamin B12 metabolism in the marine bacterial family 'Psychromonadaceae'.</title>
        <authorList>
            <person name="Jin X."/>
            <person name="Yang Y."/>
            <person name="Cao H."/>
            <person name="Gao B."/>
            <person name="Zhao Z."/>
        </authorList>
    </citation>
    <scope>NUCLEOTIDE SEQUENCE [LARGE SCALE GENOMIC DNA]</scope>
    <source>
        <strain evidence="3 4">MKS20</strain>
    </source>
</reference>
<gene>
    <name evidence="3" type="ORF">K6Y31_15175</name>
</gene>
<evidence type="ECO:0000259" key="2">
    <source>
        <dbReference type="PROSITE" id="PS50110"/>
    </source>
</evidence>
<dbReference type="Gene3D" id="3.40.50.2300">
    <property type="match status" value="1"/>
</dbReference>
<keyword evidence="4" id="KW-1185">Reference proteome</keyword>
<evidence type="ECO:0000313" key="4">
    <source>
        <dbReference type="Proteomes" id="UP001201273"/>
    </source>
</evidence>
<evidence type="ECO:0000313" key="3">
    <source>
        <dbReference type="EMBL" id="MCE2596154.1"/>
    </source>
</evidence>
<dbReference type="InterPro" id="IPR021800">
    <property type="entry name" value="DUF3369"/>
</dbReference>
<dbReference type="RefSeq" id="WP_233053806.1">
    <property type="nucleotide sequence ID" value="NZ_JAIMJA010000016.1"/>
</dbReference>
<feature type="domain" description="Response regulatory" evidence="2">
    <location>
        <begin position="44"/>
        <end position="168"/>
    </location>
</feature>
<dbReference type="EMBL" id="JAIMJA010000016">
    <property type="protein sequence ID" value="MCE2596154.1"/>
    <property type="molecule type" value="Genomic_DNA"/>
</dbReference>
<dbReference type="Proteomes" id="UP001201273">
    <property type="component" value="Unassembled WGS sequence"/>
</dbReference>
<dbReference type="Pfam" id="PF11849">
    <property type="entry name" value="DUF3369"/>
    <property type="match status" value="1"/>
</dbReference>
<accession>A0ABS8WAV5</accession>
<sequence>MNPLRSAIKQGVNMTDDDDILIFEDDDSTEENLNTKAAEGRFWKVMIVDDEHDIHSVTRMVTHQMEFMDLPVKTISAYSGAEAKKMIKENPDTALMFLDVVMETDHAGLDVVKYVRNELQNTQTRIILRTGQPGQAPELNVIVEYDINDYKEKAELTSQKLRTTIYASLRNFRDIQAIELTKRSLESMIKYSHELLHEQAIHEFATHVLTQLTTLLHLGDDALYYRIADNTDEREVLVGIGEFSAYSDFKINKLPESIQAELSEVHRTQNSLYYGDRYIAYFKTEEGSEHILYSRGKPRHEFSEYDQHLIEVYCHHVATAFSVFNRGDHKK</sequence>
<protein>
    <submittedName>
        <fullName evidence="3">DUF3369 domain-containing protein</fullName>
    </submittedName>
</protein>
<dbReference type="InterPro" id="IPR001789">
    <property type="entry name" value="Sig_transdc_resp-reg_receiver"/>
</dbReference>
<dbReference type="PROSITE" id="PS50110">
    <property type="entry name" value="RESPONSE_REGULATORY"/>
    <property type="match status" value="1"/>
</dbReference>
<evidence type="ECO:0000256" key="1">
    <source>
        <dbReference type="PROSITE-ProRule" id="PRU00169"/>
    </source>
</evidence>
<dbReference type="InterPro" id="IPR011006">
    <property type="entry name" value="CheY-like_superfamily"/>
</dbReference>
<dbReference type="SUPFAM" id="SSF52172">
    <property type="entry name" value="CheY-like"/>
    <property type="match status" value="1"/>
</dbReference>